<proteinExistence type="predicted"/>
<accession>A0A8E2AQC7</accession>
<sequence>MSAGSSLLRKRKNEKTASSRRTVADGLMSATGPLLTLAIGPEAVRSALPGREDGSRGSTSGTSTFKPETPARRTGWLVLKEVLKTVGDGSDLFLPLKAAVVGVVALMDAMDNVEDARSGFSEIARKIEGFQVILSRYNSEQDIPPDIRRRLDRFVTELGSIEKVIKTKTERGAARRAIEALGDIQDIENVFRALATMAEEFKVSYSHLQWYPWL</sequence>
<dbReference type="AlphaFoldDB" id="A0A8E2AQC7"/>
<evidence type="ECO:0000313" key="3">
    <source>
        <dbReference type="Proteomes" id="UP000250043"/>
    </source>
</evidence>
<gene>
    <name evidence="2" type="ORF">OBBRIDRAFT_804986</name>
</gene>
<dbReference type="GO" id="GO:0007166">
    <property type="term" value="P:cell surface receptor signaling pathway"/>
    <property type="evidence" value="ECO:0007669"/>
    <property type="project" value="InterPro"/>
</dbReference>
<reference evidence="2 3" key="1">
    <citation type="submission" date="2016-07" db="EMBL/GenBank/DDBJ databases">
        <title>Draft genome of the white-rot fungus Obba rivulosa 3A-2.</title>
        <authorList>
            <consortium name="DOE Joint Genome Institute"/>
            <person name="Miettinen O."/>
            <person name="Riley R."/>
            <person name="Acob R."/>
            <person name="Barry K."/>
            <person name="Cullen D."/>
            <person name="De Vries R."/>
            <person name="Hainaut M."/>
            <person name="Hatakka A."/>
            <person name="Henrissat B."/>
            <person name="Hilden K."/>
            <person name="Kuo R."/>
            <person name="Labutti K."/>
            <person name="Lipzen A."/>
            <person name="Makela M.R."/>
            <person name="Sandor L."/>
            <person name="Spatafora J.W."/>
            <person name="Grigoriev I.V."/>
            <person name="Hibbett D.S."/>
        </authorList>
    </citation>
    <scope>NUCLEOTIDE SEQUENCE [LARGE SCALE GENOMIC DNA]</scope>
    <source>
        <strain evidence="2 3">3A-2</strain>
    </source>
</reference>
<dbReference type="EMBL" id="KV722437">
    <property type="protein sequence ID" value="OCH88998.1"/>
    <property type="molecule type" value="Genomic_DNA"/>
</dbReference>
<evidence type="ECO:0000256" key="1">
    <source>
        <dbReference type="SAM" id="MobiDB-lite"/>
    </source>
</evidence>
<evidence type="ECO:0000313" key="2">
    <source>
        <dbReference type="EMBL" id="OCH88998.1"/>
    </source>
</evidence>
<dbReference type="InterPro" id="IPR036537">
    <property type="entry name" value="Adaptor_Cbl_N_dom_sf"/>
</dbReference>
<feature type="region of interest" description="Disordered" evidence="1">
    <location>
        <begin position="46"/>
        <end position="69"/>
    </location>
</feature>
<keyword evidence="3" id="KW-1185">Reference proteome</keyword>
<dbReference type="Proteomes" id="UP000250043">
    <property type="component" value="Unassembled WGS sequence"/>
</dbReference>
<organism evidence="2 3">
    <name type="scientific">Obba rivulosa</name>
    <dbReference type="NCBI Taxonomy" id="1052685"/>
    <lineage>
        <taxon>Eukaryota</taxon>
        <taxon>Fungi</taxon>
        <taxon>Dikarya</taxon>
        <taxon>Basidiomycota</taxon>
        <taxon>Agaricomycotina</taxon>
        <taxon>Agaricomycetes</taxon>
        <taxon>Polyporales</taxon>
        <taxon>Gelatoporiaceae</taxon>
        <taxon>Obba</taxon>
    </lineage>
</organism>
<name>A0A8E2AQC7_9APHY</name>
<feature type="region of interest" description="Disordered" evidence="1">
    <location>
        <begin position="1"/>
        <end position="25"/>
    </location>
</feature>
<dbReference type="Gene3D" id="1.20.930.20">
    <property type="entry name" value="Adaptor protein Cbl, N-terminal domain"/>
    <property type="match status" value="1"/>
</dbReference>
<protein>
    <submittedName>
        <fullName evidence="2">Uncharacterized protein</fullName>
    </submittedName>
</protein>
<dbReference type="OrthoDB" id="3266026at2759"/>